<evidence type="ECO:0000256" key="2">
    <source>
        <dbReference type="ARBA" id="ARBA00002659"/>
    </source>
</evidence>
<evidence type="ECO:0000256" key="10">
    <source>
        <dbReference type="ARBA" id="ARBA00048070"/>
    </source>
</evidence>
<evidence type="ECO:0000256" key="7">
    <source>
        <dbReference type="ARBA" id="ARBA00022840"/>
    </source>
</evidence>
<keyword evidence="6" id="KW-0418">Kinase</keyword>
<keyword evidence="8" id="KW-0460">Magnesium</keyword>
<evidence type="ECO:0000259" key="11">
    <source>
        <dbReference type="PROSITE" id="PS50206"/>
    </source>
</evidence>
<comment type="function">
    <text evidence="2">Catalyzes the phosphorylation of D-fructose 6-phosphate to fructose 1,6-bisphosphate by ATP, the first committing step of glycolysis.</text>
</comment>
<comment type="cofactor">
    <cofactor evidence="1">
        <name>Mg(2+)</name>
        <dbReference type="ChEBI" id="CHEBI:18420"/>
    </cofactor>
</comment>
<comment type="catalytic activity">
    <reaction evidence="10">
        <text>beta-D-fructose 6-phosphate + ATP = beta-D-fructose 1,6-bisphosphate + ADP + H(+)</text>
        <dbReference type="Rhea" id="RHEA:16109"/>
        <dbReference type="ChEBI" id="CHEBI:15378"/>
        <dbReference type="ChEBI" id="CHEBI:30616"/>
        <dbReference type="ChEBI" id="CHEBI:32966"/>
        <dbReference type="ChEBI" id="CHEBI:57634"/>
        <dbReference type="ChEBI" id="CHEBI:456216"/>
        <dbReference type="EC" id="2.7.1.11"/>
    </reaction>
</comment>
<proteinExistence type="predicted"/>
<feature type="domain" description="Rhodanese" evidence="11">
    <location>
        <begin position="227"/>
        <end position="258"/>
    </location>
</feature>
<gene>
    <name evidence="12" type="ORF">HAKA00212_LOCUS10981</name>
</gene>
<accession>A0A7S3XU18</accession>
<keyword evidence="4" id="KW-0479">Metal-binding</keyword>
<dbReference type="GO" id="GO:0003872">
    <property type="term" value="F:6-phosphofructokinase activity"/>
    <property type="evidence" value="ECO:0007669"/>
    <property type="project" value="UniProtKB-EC"/>
</dbReference>
<evidence type="ECO:0000256" key="8">
    <source>
        <dbReference type="ARBA" id="ARBA00022842"/>
    </source>
</evidence>
<dbReference type="EMBL" id="HBIU01023608">
    <property type="protein sequence ID" value="CAE0632276.1"/>
    <property type="molecule type" value="Transcribed_RNA"/>
</dbReference>
<dbReference type="GO" id="GO:0005524">
    <property type="term" value="F:ATP binding"/>
    <property type="evidence" value="ECO:0007669"/>
    <property type="project" value="UniProtKB-KW"/>
</dbReference>
<evidence type="ECO:0000256" key="6">
    <source>
        <dbReference type="ARBA" id="ARBA00022777"/>
    </source>
</evidence>
<evidence type="ECO:0000256" key="9">
    <source>
        <dbReference type="ARBA" id="ARBA00023152"/>
    </source>
</evidence>
<keyword evidence="5" id="KW-0547">Nucleotide-binding</keyword>
<keyword evidence="9" id="KW-0324">Glycolysis</keyword>
<sequence>MGAAGSIDSPLKLGYCTAEQIGELIASIGPEYEQYSQMSIKAGVDGEVIEEFDCEGFETFLKKDFGIENTVHRKKMVAQFRKRKDADLRKLSRVAPASIVPVEDAERSALDMGGLDGYVQTEISLSNVLLAKLDFLGDSFDSEGMNNTSRASLRGTSHRITYNKLLGPEDVVLSNITFGPACSRTMRAFQRAGPRQLIHFNPQRVRAAIVTCGGLCPGLNNVIREITLALRNLYGCTEVYGIRGGYNGFFDSTLQPIELTPEVVDNIHLKGGTILGSARGGFDLEKILQFLEQTGVNQLYVCGGDGTHRGAHKIATECLRRNLNVAVAGVPKTIDNDIGLIDRSFGFQTAVEAAQAAIQAAKVEAQCNIPRGIGIVKLMGRSSGFIASHAALASADVDLCLVPEVPLVPDGPQGFLPHLRRRVMEKGHAVVVLAEGAGEDVLGQSAEVDAGGNRKLPAVGDWVKKQIETYFSGQGMPATVKYIDPSYMIRSVPANSTDSLYCTLLSQNAVHGAMAGYTAFSVGLVNNRMVWIPMPILTDNSPRVMAPHGRTWERVLSATHQPNTVPPDAKIDKMVTTRTVM</sequence>
<dbReference type="UniPathway" id="UPA00109">
    <property type="reaction ID" value="UER00182"/>
</dbReference>
<reference evidence="12" key="1">
    <citation type="submission" date="2021-01" db="EMBL/GenBank/DDBJ databases">
        <authorList>
            <person name="Corre E."/>
            <person name="Pelletier E."/>
            <person name="Niang G."/>
            <person name="Scheremetjew M."/>
            <person name="Finn R."/>
            <person name="Kale V."/>
            <person name="Holt S."/>
            <person name="Cochrane G."/>
            <person name="Meng A."/>
            <person name="Brown T."/>
            <person name="Cohen L."/>
        </authorList>
    </citation>
    <scope>NUCLEOTIDE SEQUENCE</scope>
    <source>
        <strain evidence="12">CCMP3107</strain>
    </source>
</reference>
<dbReference type="AlphaFoldDB" id="A0A7S3XU18"/>
<dbReference type="InterPro" id="IPR001763">
    <property type="entry name" value="Rhodanese-like_dom"/>
</dbReference>
<keyword evidence="7" id="KW-0067">ATP-binding</keyword>
<evidence type="ECO:0000313" key="12">
    <source>
        <dbReference type="EMBL" id="CAE0632276.1"/>
    </source>
</evidence>
<evidence type="ECO:0000256" key="1">
    <source>
        <dbReference type="ARBA" id="ARBA00001946"/>
    </source>
</evidence>
<dbReference type="InterPro" id="IPR050929">
    <property type="entry name" value="PFKA"/>
</dbReference>
<evidence type="ECO:0000256" key="4">
    <source>
        <dbReference type="ARBA" id="ARBA00022723"/>
    </source>
</evidence>
<dbReference type="Pfam" id="PF00365">
    <property type="entry name" value="PFK"/>
    <property type="match status" value="1"/>
</dbReference>
<name>A0A7S3XU18_HETAK</name>
<dbReference type="InterPro" id="IPR000023">
    <property type="entry name" value="Phosphofructokinase_dom"/>
</dbReference>
<evidence type="ECO:0000256" key="5">
    <source>
        <dbReference type="ARBA" id="ARBA00022741"/>
    </source>
</evidence>
<dbReference type="PROSITE" id="PS50206">
    <property type="entry name" value="RHODANESE_3"/>
    <property type="match status" value="1"/>
</dbReference>
<organism evidence="12">
    <name type="scientific">Heterosigma akashiwo</name>
    <name type="common">Chromophytic alga</name>
    <name type="synonym">Heterosigma carterae</name>
    <dbReference type="NCBI Taxonomy" id="2829"/>
    <lineage>
        <taxon>Eukaryota</taxon>
        <taxon>Sar</taxon>
        <taxon>Stramenopiles</taxon>
        <taxon>Ochrophyta</taxon>
        <taxon>Raphidophyceae</taxon>
        <taxon>Chattonellales</taxon>
        <taxon>Chattonellaceae</taxon>
        <taxon>Heterosigma</taxon>
    </lineage>
</organism>
<dbReference type="PRINTS" id="PR00476">
    <property type="entry name" value="PHFRCTKINASE"/>
</dbReference>
<evidence type="ECO:0000256" key="3">
    <source>
        <dbReference type="ARBA" id="ARBA00022679"/>
    </source>
</evidence>
<dbReference type="FunFam" id="3.40.50.450:FF:000002">
    <property type="entry name" value="ATP-dependent 6-phosphofructokinase"/>
    <property type="match status" value="1"/>
</dbReference>
<dbReference type="PANTHER" id="PTHR45770">
    <property type="entry name" value="ATP-DEPENDENT 6-PHOSPHOFRUCTOKINASE 1"/>
    <property type="match status" value="1"/>
</dbReference>
<dbReference type="InterPro" id="IPR035966">
    <property type="entry name" value="PKF_sf"/>
</dbReference>
<dbReference type="SUPFAM" id="SSF53784">
    <property type="entry name" value="Phosphofructokinase"/>
    <property type="match status" value="1"/>
</dbReference>
<keyword evidence="3" id="KW-0808">Transferase</keyword>
<dbReference type="Gene3D" id="3.40.50.450">
    <property type="match status" value="1"/>
</dbReference>
<dbReference type="GO" id="GO:0006002">
    <property type="term" value="P:fructose 6-phosphate metabolic process"/>
    <property type="evidence" value="ECO:0007669"/>
    <property type="project" value="InterPro"/>
</dbReference>
<dbReference type="GO" id="GO:0005737">
    <property type="term" value="C:cytoplasm"/>
    <property type="evidence" value="ECO:0007669"/>
    <property type="project" value="UniProtKB-ARBA"/>
</dbReference>
<dbReference type="NCBIfam" id="NF005301">
    <property type="entry name" value="PRK06830.1"/>
    <property type="match status" value="1"/>
</dbReference>
<protein>
    <recommendedName>
        <fullName evidence="11">Rhodanese domain-containing protein</fullName>
    </recommendedName>
</protein>
<dbReference type="GO" id="GO:0046872">
    <property type="term" value="F:metal ion binding"/>
    <property type="evidence" value="ECO:0007669"/>
    <property type="project" value="UniProtKB-KW"/>
</dbReference>
<dbReference type="InterPro" id="IPR022953">
    <property type="entry name" value="ATP_PFK"/>
</dbReference>